<keyword evidence="3" id="KW-1185">Reference proteome</keyword>
<sequence>MRDKRLPIKSETQLREKLDNLYEISSNSNKPFFNLVEIMKEEQTIKTAIHNIKSNKGSFTHGIDKKDINHFLQMEYGELIKIIREVIDNYKPAPVRRVWIPKSNGKKRPLGIPIILDRIIQELVRIVIEPIAEAKFFKHSYGFRPYRSAEHAIARVINIIRQSKTYYAVEGDIKSYFDNINHNKLINILWGIGIRDKRILTLVKKMLKAGIMEDGHIQKSDSGTPQGGIISPLLANIYLNSFDRLIAKEYEEHPARYSLKDYKNKGIAKVKKRHEPCFLIRYADDWIILTKTKKNAERLLLKTEKYYQHVLKIELSKEKTFITDLREQRMTFLGFDIFAEKSRLKNSIVGKAVPNPIKFHAKTANVKRKIRNIRFNTNPWDIAKEIETINMELIGISNYYKIANSAKLFSKQDSMLYHSMCKSFSKLYKGRNYREWLIPANKLDNRTDRHKDSAAERPYIEVDSVKIGLTKLSYTKCIKALNFKPEMTPYTKHGRILYEKESERKLKRARPTIYDESYMNNIVLRKLKHTGTSSDKYNFEFVLNRDYACNRDKGKCKACGRNVTSTIVHCHHINPKLPIDKVNKLNNLATLCKTCHSKIHMKELDEKDVKVYKKLSKYREIINN</sequence>
<reference evidence="2 3" key="1">
    <citation type="submission" date="2019-01" db="EMBL/GenBank/DDBJ databases">
        <title>Bacillus sp. M5HDSG1-1, whole genome shotgun sequence.</title>
        <authorList>
            <person name="Tuo L."/>
        </authorList>
    </citation>
    <scope>NUCLEOTIDE SEQUENCE [LARGE SCALE GENOMIC DNA]</scope>
    <source>
        <strain evidence="2 3">M5HDSG1-1</strain>
    </source>
</reference>
<dbReference type="Pfam" id="PF08388">
    <property type="entry name" value="GIIM"/>
    <property type="match status" value="1"/>
</dbReference>
<dbReference type="InterPro" id="IPR000477">
    <property type="entry name" value="RT_dom"/>
</dbReference>
<dbReference type="Pfam" id="PF01844">
    <property type="entry name" value="HNH"/>
    <property type="match status" value="1"/>
</dbReference>
<evidence type="ECO:0000313" key="3">
    <source>
        <dbReference type="Proteomes" id="UP000288024"/>
    </source>
</evidence>
<dbReference type="InterPro" id="IPR003615">
    <property type="entry name" value="HNH_nuc"/>
</dbReference>
<gene>
    <name evidence="2" type="primary">ltrA</name>
    <name evidence="2" type="ORF">EM808_19590</name>
</gene>
<dbReference type="GO" id="GO:0003964">
    <property type="term" value="F:RNA-directed DNA polymerase activity"/>
    <property type="evidence" value="ECO:0007669"/>
    <property type="project" value="UniProtKB-KW"/>
</dbReference>
<dbReference type="Proteomes" id="UP000288024">
    <property type="component" value="Unassembled WGS sequence"/>
</dbReference>
<dbReference type="GO" id="GO:0004519">
    <property type="term" value="F:endonuclease activity"/>
    <property type="evidence" value="ECO:0007669"/>
    <property type="project" value="InterPro"/>
</dbReference>
<keyword evidence="2" id="KW-0808">Transferase</keyword>
<dbReference type="Pfam" id="PF00078">
    <property type="entry name" value="RVT_1"/>
    <property type="match status" value="1"/>
</dbReference>
<dbReference type="SUPFAM" id="SSF56672">
    <property type="entry name" value="DNA/RNA polymerases"/>
    <property type="match status" value="1"/>
</dbReference>
<accession>A0A437K7B6</accession>
<dbReference type="InterPro" id="IPR051083">
    <property type="entry name" value="GrpII_Intron_Splice-Mob/Def"/>
</dbReference>
<dbReference type="SMART" id="SM00507">
    <property type="entry name" value="HNHc"/>
    <property type="match status" value="1"/>
</dbReference>
<dbReference type="GO" id="GO:0003676">
    <property type="term" value="F:nucleic acid binding"/>
    <property type="evidence" value="ECO:0007669"/>
    <property type="project" value="InterPro"/>
</dbReference>
<dbReference type="InterPro" id="IPR030931">
    <property type="entry name" value="Group_II_RT_mat"/>
</dbReference>
<dbReference type="GO" id="GO:0008270">
    <property type="term" value="F:zinc ion binding"/>
    <property type="evidence" value="ECO:0007669"/>
    <property type="project" value="InterPro"/>
</dbReference>
<dbReference type="PANTHER" id="PTHR34047:SF8">
    <property type="entry name" value="PROTEIN YKFC"/>
    <property type="match status" value="1"/>
</dbReference>
<organism evidence="2 3">
    <name type="scientific">Niallia taxi</name>
    <dbReference type="NCBI Taxonomy" id="2499688"/>
    <lineage>
        <taxon>Bacteria</taxon>
        <taxon>Bacillati</taxon>
        <taxon>Bacillota</taxon>
        <taxon>Bacilli</taxon>
        <taxon>Bacillales</taxon>
        <taxon>Bacillaceae</taxon>
        <taxon>Niallia</taxon>
    </lineage>
</organism>
<dbReference type="GeneID" id="87619122"/>
<evidence type="ECO:0000313" key="2">
    <source>
        <dbReference type="EMBL" id="RVT59500.1"/>
    </source>
</evidence>
<dbReference type="InterPro" id="IPR002711">
    <property type="entry name" value="HNH"/>
</dbReference>
<dbReference type="InterPro" id="IPR043502">
    <property type="entry name" value="DNA/RNA_pol_sf"/>
</dbReference>
<dbReference type="CDD" id="cd00085">
    <property type="entry name" value="HNHc"/>
    <property type="match status" value="1"/>
</dbReference>
<evidence type="ECO:0000259" key="1">
    <source>
        <dbReference type="PROSITE" id="PS50878"/>
    </source>
</evidence>
<keyword evidence="2" id="KW-0548">Nucleotidyltransferase</keyword>
<dbReference type="EMBL" id="RZTZ01000009">
    <property type="protein sequence ID" value="RVT59500.1"/>
    <property type="molecule type" value="Genomic_DNA"/>
</dbReference>
<dbReference type="PANTHER" id="PTHR34047">
    <property type="entry name" value="NUCLEAR INTRON MATURASE 1, MITOCHONDRIAL-RELATED"/>
    <property type="match status" value="1"/>
</dbReference>
<dbReference type="CDD" id="cd01651">
    <property type="entry name" value="RT_G2_intron"/>
    <property type="match status" value="1"/>
</dbReference>
<dbReference type="AlphaFoldDB" id="A0A437K7B6"/>
<dbReference type="RefSeq" id="WP_127739896.1">
    <property type="nucleotide sequence ID" value="NZ_CAJCKN010000005.1"/>
</dbReference>
<keyword evidence="2" id="KW-0695">RNA-directed DNA polymerase</keyword>
<dbReference type="PROSITE" id="PS50878">
    <property type="entry name" value="RT_POL"/>
    <property type="match status" value="1"/>
</dbReference>
<comment type="caution">
    <text evidence="2">The sequence shown here is derived from an EMBL/GenBank/DDBJ whole genome shotgun (WGS) entry which is preliminary data.</text>
</comment>
<dbReference type="InterPro" id="IPR013597">
    <property type="entry name" value="Mat_intron_G2"/>
</dbReference>
<name>A0A437K7B6_9BACI</name>
<dbReference type="EC" id="2.7.7.49" evidence="2"/>
<dbReference type="NCBIfam" id="TIGR04416">
    <property type="entry name" value="group_II_RT_mat"/>
    <property type="match status" value="1"/>
</dbReference>
<protein>
    <submittedName>
        <fullName evidence="2">Group II intron reverse transcriptase/maturase</fullName>
        <ecNumber evidence="2">2.7.7.49</ecNumber>
    </submittedName>
</protein>
<feature type="domain" description="Reverse transcriptase" evidence="1">
    <location>
        <begin position="79"/>
        <end position="337"/>
    </location>
</feature>
<proteinExistence type="predicted"/>
<dbReference type="Gene3D" id="1.10.30.50">
    <property type="match status" value="1"/>
</dbReference>